<evidence type="ECO:0000313" key="1">
    <source>
        <dbReference type="EMBL" id="KAB5516576.1"/>
    </source>
</evidence>
<reference evidence="2" key="1">
    <citation type="journal article" date="2019" name="Gigascience">
        <title>De novo genome assembly of the endangered Acer yangbiense, a plant species with extremely small populations endemic to Yunnan Province, China.</title>
        <authorList>
            <person name="Yang J."/>
            <person name="Wariss H.M."/>
            <person name="Tao L."/>
            <person name="Zhang R."/>
            <person name="Yun Q."/>
            <person name="Hollingsworth P."/>
            <person name="Dao Z."/>
            <person name="Luo G."/>
            <person name="Guo H."/>
            <person name="Ma Y."/>
            <person name="Sun W."/>
        </authorList>
    </citation>
    <scope>NUCLEOTIDE SEQUENCE [LARGE SCALE GENOMIC DNA]</scope>
    <source>
        <strain evidence="2">cv. br00</strain>
    </source>
</reference>
<accession>A0A5N5JD78</accession>
<name>A0A5N5JD78_9ROSI</name>
<sequence length="133" mass="14732">MMTNSFSNCCVLLFVTRCAGAVGLISFVVVVKYVKSSLVNRYGVGAYFNILPGSEWTAIMLTYGFPLAIIELKPVPCLTSSDAEMLREKCATPILKTGTYLRKSDSMIGHLIQTWSSHTRVIFAFFSKSFLVN</sequence>
<dbReference type="PANTHER" id="PTHR35551:SF1">
    <property type="entry name" value="ACCLIMATION OF PHOTOSYNTHESIS TO ENVIRONMENT"/>
    <property type="match status" value="1"/>
</dbReference>
<protein>
    <submittedName>
        <fullName evidence="1">Uncharacterized protein</fullName>
    </submittedName>
</protein>
<dbReference type="PANTHER" id="PTHR35551">
    <property type="match status" value="1"/>
</dbReference>
<comment type="caution">
    <text evidence="1">The sequence shown here is derived from an EMBL/GenBank/DDBJ whole genome shotgun (WGS) entry which is preliminary data.</text>
</comment>
<dbReference type="InterPro" id="IPR021275">
    <property type="entry name" value="DUF2854"/>
</dbReference>
<keyword evidence="2" id="KW-1185">Reference proteome</keyword>
<dbReference type="Proteomes" id="UP000326939">
    <property type="component" value="Chromosome 17"/>
</dbReference>
<evidence type="ECO:0000313" key="2">
    <source>
        <dbReference type="Proteomes" id="UP000326939"/>
    </source>
</evidence>
<gene>
    <name evidence="1" type="ORF">DKX38_027224</name>
</gene>
<dbReference type="AlphaFoldDB" id="A0A5N5JD78"/>
<dbReference type="EMBL" id="VDCV01000017">
    <property type="protein sequence ID" value="KAB5516576.1"/>
    <property type="molecule type" value="Genomic_DNA"/>
</dbReference>
<proteinExistence type="predicted"/>
<organism evidence="1 2">
    <name type="scientific">Salix brachista</name>
    <dbReference type="NCBI Taxonomy" id="2182728"/>
    <lineage>
        <taxon>Eukaryota</taxon>
        <taxon>Viridiplantae</taxon>
        <taxon>Streptophyta</taxon>
        <taxon>Embryophyta</taxon>
        <taxon>Tracheophyta</taxon>
        <taxon>Spermatophyta</taxon>
        <taxon>Magnoliopsida</taxon>
        <taxon>eudicotyledons</taxon>
        <taxon>Gunneridae</taxon>
        <taxon>Pentapetalae</taxon>
        <taxon>rosids</taxon>
        <taxon>fabids</taxon>
        <taxon>Malpighiales</taxon>
        <taxon>Salicaceae</taxon>
        <taxon>Saliceae</taxon>
        <taxon>Salix</taxon>
    </lineage>
</organism>